<sequence>MHEDPAPLPARPEGPRPPAPPAPPTLQQRLRAVDRRLRRAIAERPVLAAVLAAASAAVLTQAGAVLLRRTLAAKPPLPLPRRMARPAARAPWTAFRWRTVAALPDRQDLPTADDGARSFFFRRLQAARTPRWPNFKGHNMLEQAQGTVNEIAGKVQGAFGRATDDTATHLEGQARETMGKAQQVYGDALDHVRESAVKNPLGTIAIAAGFGLVVGLLCSRR</sequence>
<keyword evidence="3" id="KW-0472">Membrane</keyword>
<dbReference type="Pfam" id="PF05532">
    <property type="entry name" value="CsbD"/>
    <property type="match status" value="1"/>
</dbReference>
<dbReference type="Gene3D" id="1.10.1470.10">
    <property type="entry name" value="YjbJ"/>
    <property type="match status" value="1"/>
</dbReference>
<dbReference type="InterPro" id="IPR008462">
    <property type="entry name" value="CsbD"/>
</dbReference>
<evidence type="ECO:0000256" key="3">
    <source>
        <dbReference type="SAM" id="Phobius"/>
    </source>
</evidence>
<evidence type="ECO:0000256" key="1">
    <source>
        <dbReference type="ARBA" id="ARBA00009129"/>
    </source>
</evidence>
<dbReference type="Proteomes" id="UP000252884">
    <property type="component" value="Unassembled WGS sequence"/>
</dbReference>
<dbReference type="EMBL" id="QPJK01000004">
    <property type="protein sequence ID" value="RCW71392.1"/>
    <property type="molecule type" value="Genomic_DNA"/>
</dbReference>
<dbReference type="RefSeq" id="WP_245965730.1">
    <property type="nucleotide sequence ID" value="NZ_QPJK01000004.1"/>
</dbReference>
<feature type="transmembrane region" description="Helical" evidence="3">
    <location>
        <begin position="201"/>
        <end position="219"/>
    </location>
</feature>
<feature type="region of interest" description="Disordered" evidence="2">
    <location>
        <begin position="1"/>
        <end position="27"/>
    </location>
</feature>
<evidence type="ECO:0000313" key="6">
    <source>
        <dbReference type="Proteomes" id="UP000252884"/>
    </source>
</evidence>
<dbReference type="SUPFAM" id="SSF69047">
    <property type="entry name" value="Hypothetical protein YjbJ"/>
    <property type="match status" value="1"/>
</dbReference>
<comment type="similarity">
    <text evidence="1">Belongs to the UPF0337 (CsbD) family.</text>
</comment>
<keyword evidence="3" id="KW-1133">Transmembrane helix</keyword>
<dbReference type="InterPro" id="IPR036629">
    <property type="entry name" value="YjbJ_sf"/>
</dbReference>
<organism evidence="5 6">
    <name type="scientific">Pseudorhodoferax soli</name>
    <dbReference type="NCBI Taxonomy" id="545864"/>
    <lineage>
        <taxon>Bacteria</taxon>
        <taxon>Pseudomonadati</taxon>
        <taxon>Pseudomonadota</taxon>
        <taxon>Betaproteobacteria</taxon>
        <taxon>Burkholderiales</taxon>
        <taxon>Comamonadaceae</taxon>
    </lineage>
</organism>
<name>A0A368XTU6_9BURK</name>
<gene>
    <name evidence="5" type="ORF">DES41_104211</name>
</gene>
<reference evidence="5 6" key="1">
    <citation type="submission" date="2018-07" db="EMBL/GenBank/DDBJ databases">
        <title>Genomic Encyclopedia of Type Strains, Phase IV (KMG-IV): sequencing the most valuable type-strain genomes for metagenomic binning, comparative biology and taxonomic classification.</title>
        <authorList>
            <person name="Goeker M."/>
        </authorList>
    </citation>
    <scope>NUCLEOTIDE SEQUENCE [LARGE SCALE GENOMIC DNA]</scope>
    <source>
        <strain evidence="5 6">DSM 21634</strain>
    </source>
</reference>
<keyword evidence="6" id="KW-1185">Reference proteome</keyword>
<dbReference type="AlphaFoldDB" id="A0A368XTU6"/>
<evidence type="ECO:0000256" key="2">
    <source>
        <dbReference type="SAM" id="MobiDB-lite"/>
    </source>
</evidence>
<accession>A0A368XTU6</accession>
<proteinExistence type="inferred from homology"/>
<protein>
    <submittedName>
        <fullName evidence="5">Uncharacterized protein YjbJ (UPF0337 family)</fullName>
    </submittedName>
</protein>
<comment type="caution">
    <text evidence="5">The sequence shown here is derived from an EMBL/GenBank/DDBJ whole genome shotgun (WGS) entry which is preliminary data.</text>
</comment>
<evidence type="ECO:0000313" key="5">
    <source>
        <dbReference type="EMBL" id="RCW71392.1"/>
    </source>
</evidence>
<keyword evidence="3" id="KW-0812">Transmembrane</keyword>
<feature type="compositionally biased region" description="Pro residues" evidence="2">
    <location>
        <begin position="1"/>
        <end position="24"/>
    </location>
</feature>
<feature type="domain" description="CsbD-like" evidence="4">
    <location>
        <begin position="143"/>
        <end position="193"/>
    </location>
</feature>
<feature type="transmembrane region" description="Helical" evidence="3">
    <location>
        <begin position="46"/>
        <end position="67"/>
    </location>
</feature>
<evidence type="ECO:0000259" key="4">
    <source>
        <dbReference type="Pfam" id="PF05532"/>
    </source>
</evidence>